<keyword evidence="2" id="KW-0732">Signal</keyword>
<keyword evidence="3 6" id="KW-0378">Hydrolase</keyword>
<feature type="domain" description="Alpha galactosidase C-terminal" evidence="7">
    <location>
        <begin position="315"/>
        <end position="388"/>
    </location>
</feature>
<keyword evidence="4 6" id="KW-1015">Disulfide bond</keyword>
<dbReference type="InterPro" id="IPR002241">
    <property type="entry name" value="Glyco_hydro_27"/>
</dbReference>
<dbReference type="InterPro" id="IPR000111">
    <property type="entry name" value="Glyco_hydro_27/36_CS"/>
</dbReference>
<comment type="caution">
    <text evidence="8">The sequence shown here is derived from an EMBL/GenBank/DDBJ whole genome shotgun (WGS) entry which is preliminary data.</text>
</comment>
<dbReference type="PROSITE" id="PS00512">
    <property type="entry name" value="ALPHA_GALACTOSIDASE"/>
    <property type="match status" value="1"/>
</dbReference>
<sequence>MGWNSWNHFGRNVNDADVRAAADALVSSGMRDAGYIYVNIDDTWEGTRDAEGNIQSNEKFPDMKALADYVHSKGLKLGIYSSPGPKTCAGFEGSYGHEEQDARTYAAWGIDYLKYDLCSYRLILAQQADNLSAAQKDVLKQAVADPRQQRMVMMRMSDAYSPKQIETMKAAYEKMHQALAKTGRPIVFSLCQYGLGDVWKWGASVGGNAWRTTGDIRDNYGSMSAIGFGQLDIAQYAGPGHWNDPDMLEVGNGGMTADEYRTHMSLWALLAAPLLAGNDLSKMTPETLSILTNHDIIAVDQDALGKQADRVWASGAKEIWSRPLTGGAVAVGLFNRGDEATSVTLNFSNAGVRGPAKVRDLWAGKDLGRMRDTYTATVPRHGVVMLRLEP</sequence>
<dbReference type="FunFam" id="2.60.40.1180:FF:000008">
    <property type="entry name" value="Alpha-galactosidase"/>
    <property type="match status" value="1"/>
</dbReference>
<dbReference type="SUPFAM" id="SSF51011">
    <property type="entry name" value="Glycosyl hydrolase domain"/>
    <property type="match status" value="1"/>
</dbReference>
<organism evidence="8 9">
    <name type="scientific">Edaphobacter acidisoli</name>
    <dbReference type="NCBI Taxonomy" id="2040573"/>
    <lineage>
        <taxon>Bacteria</taxon>
        <taxon>Pseudomonadati</taxon>
        <taxon>Acidobacteriota</taxon>
        <taxon>Terriglobia</taxon>
        <taxon>Terriglobales</taxon>
        <taxon>Acidobacteriaceae</taxon>
        <taxon>Edaphobacter</taxon>
    </lineage>
</organism>
<reference evidence="8" key="1">
    <citation type="journal article" date="2014" name="Int. J. Syst. Evol. Microbiol.">
        <title>Complete genome sequence of Corynebacterium casei LMG S-19264T (=DSM 44701T), isolated from a smear-ripened cheese.</title>
        <authorList>
            <consortium name="US DOE Joint Genome Institute (JGI-PGF)"/>
            <person name="Walter F."/>
            <person name="Albersmeier A."/>
            <person name="Kalinowski J."/>
            <person name="Ruckert C."/>
        </authorList>
    </citation>
    <scope>NUCLEOTIDE SEQUENCE</scope>
    <source>
        <strain evidence="8">CGMCC 1.15447</strain>
    </source>
</reference>
<dbReference type="PRINTS" id="PR00740">
    <property type="entry name" value="GLHYDRLASE27"/>
</dbReference>
<dbReference type="InterPro" id="IPR013780">
    <property type="entry name" value="Glyco_hydro_b"/>
</dbReference>
<dbReference type="InterPro" id="IPR041233">
    <property type="entry name" value="Melibiase_C"/>
</dbReference>
<dbReference type="Gene3D" id="3.20.20.70">
    <property type="entry name" value="Aldolase class I"/>
    <property type="match status" value="1"/>
</dbReference>
<dbReference type="PANTHER" id="PTHR11452:SF75">
    <property type="entry name" value="ALPHA-GALACTOSIDASE MEL1"/>
    <property type="match status" value="1"/>
</dbReference>
<evidence type="ECO:0000256" key="4">
    <source>
        <dbReference type="ARBA" id="ARBA00023157"/>
    </source>
</evidence>
<comment type="catalytic activity">
    <reaction evidence="6">
        <text>Hydrolysis of terminal, non-reducing alpha-D-galactose residues in alpha-D-galactosides, including galactose oligosaccharides, galactomannans and galactolipids.</text>
        <dbReference type="EC" id="3.2.1.22"/>
    </reaction>
</comment>
<dbReference type="InterPro" id="IPR013785">
    <property type="entry name" value="Aldolase_TIM"/>
</dbReference>
<reference evidence="8" key="2">
    <citation type="submission" date="2020-09" db="EMBL/GenBank/DDBJ databases">
        <authorList>
            <person name="Sun Q."/>
            <person name="Zhou Y."/>
        </authorList>
    </citation>
    <scope>NUCLEOTIDE SEQUENCE</scope>
    <source>
        <strain evidence="8">CGMCC 1.15447</strain>
    </source>
</reference>
<keyword evidence="5 6" id="KW-0326">Glycosidase</keyword>
<evidence type="ECO:0000256" key="5">
    <source>
        <dbReference type="ARBA" id="ARBA00023295"/>
    </source>
</evidence>
<dbReference type="AlphaFoldDB" id="A0A916RTY1"/>
<evidence type="ECO:0000256" key="1">
    <source>
        <dbReference type="ARBA" id="ARBA00009743"/>
    </source>
</evidence>
<dbReference type="EC" id="3.2.1.22" evidence="6"/>
<dbReference type="CDD" id="cd14792">
    <property type="entry name" value="GH27"/>
    <property type="match status" value="1"/>
</dbReference>
<keyword evidence="9" id="KW-1185">Reference proteome</keyword>
<dbReference type="GO" id="GO:0005975">
    <property type="term" value="P:carbohydrate metabolic process"/>
    <property type="evidence" value="ECO:0007669"/>
    <property type="project" value="InterPro"/>
</dbReference>
<dbReference type="PANTHER" id="PTHR11452">
    <property type="entry name" value="ALPHA-GALACTOSIDASE/ALPHA-N-ACETYLGALACTOSAMINIDASE"/>
    <property type="match status" value="1"/>
</dbReference>
<proteinExistence type="inferred from homology"/>
<accession>A0A916RTY1</accession>
<evidence type="ECO:0000256" key="6">
    <source>
        <dbReference type="RuleBase" id="RU361168"/>
    </source>
</evidence>
<protein>
    <recommendedName>
        <fullName evidence="6">Alpha-galactosidase</fullName>
        <ecNumber evidence="6">3.2.1.22</ecNumber>
    </recommendedName>
    <alternativeName>
        <fullName evidence="6">Melibiase</fullName>
    </alternativeName>
</protein>
<gene>
    <name evidence="8" type="ORF">GCM10011507_22230</name>
</gene>
<comment type="similarity">
    <text evidence="1 6">Belongs to the glycosyl hydrolase 27 family.</text>
</comment>
<name>A0A916RTY1_9BACT</name>
<dbReference type="Pfam" id="PF16499">
    <property type="entry name" value="Melibiase_2"/>
    <property type="match status" value="2"/>
</dbReference>
<evidence type="ECO:0000256" key="2">
    <source>
        <dbReference type="ARBA" id="ARBA00022729"/>
    </source>
</evidence>
<evidence type="ECO:0000259" key="7">
    <source>
        <dbReference type="Pfam" id="PF17801"/>
    </source>
</evidence>
<dbReference type="Pfam" id="PF17801">
    <property type="entry name" value="Melibiase_C"/>
    <property type="match status" value="1"/>
</dbReference>
<dbReference type="InterPro" id="IPR017853">
    <property type="entry name" value="GH"/>
</dbReference>
<dbReference type="Proteomes" id="UP000648801">
    <property type="component" value="Unassembled WGS sequence"/>
</dbReference>
<dbReference type="Gene3D" id="2.60.40.1180">
    <property type="entry name" value="Golgi alpha-mannosidase II"/>
    <property type="match status" value="1"/>
</dbReference>
<evidence type="ECO:0000313" key="8">
    <source>
        <dbReference type="EMBL" id="GGA70229.1"/>
    </source>
</evidence>
<dbReference type="SUPFAM" id="SSF51445">
    <property type="entry name" value="(Trans)glycosidases"/>
    <property type="match status" value="1"/>
</dbReference>
<dbReference type="GO" id="GO:0004557">
    <property type="term" value="F:alpha-galactosidase activity"/>
    <property type="evidence" value="ECO:0007669"/>
    <property type="project" value="UniProtKB-EC"/>
</dbReference>
<dbReference type="EMBL" id="BMJB01000001">
    <property type="protein sequence ID" value="GGA70229.1"/>
    <property type="molecule type" value="Genomic_DNA"/>
</dbReference>
<evidence type="ECO:0000256" key="3">
    <source>
        <dbReference type="ARBA" id="ARBA00022801"/>
    </source>
</evidence>
<evidence type="ECO:0000313" key="9">
    <source>
        <dbReference type="Proteomes" id="UP000648801"/>
    </source>
</evidence>